<dbReference type="RefSeq" id="WP_153713137.1">
    <property type="nucleotide sequence ID" value="NZ_CP045871.1"/>
</dbReference>
<evidence type="ECO:0000313" key="2">
    <source>
        <dbReference type="Proteomes" id="UP000388235"/>
    </source>
</evidence>
<accession>A0A5Q2Q911</accession>
<gene>
    <name evidence="1" type="ORF">GH975_03230</name>
</gene>
<keyword evidence="2" id="KW-1185">Reference proteome</keyword>
<dbReference type="KEGG" id="llp:GH975_03230"/>
<dbReference type="Proteomes" id="UP000388235">
    <property type="component" value="Chromosome"/>
</dbReference>
<reference evidence="1 2" key="1">
    <citation type="submission" date="2019-11" db="EMBL/GenBank/DDBJ databases">
        <authorList>
            <person name="Khan S.A."/>
            <person name="Jeon C.O."/>
            <person name="Chun B.H."/>
        </authorList>
    </citation>
    <scope>NUCLEOTIDE SEQUENCE [LARGE SCALE GENOMIC DNA]</scope>
    <source>
        <strain evidence="1 2">IMCC 1097</strain>
    </source>
</reference>
<organism evidence="1 2">
    <name type="scientific">Litorivicinus lipolyticus</name>
    <dbReference type="NCBI Taxonomy" id="418701"/>
    <lineage>
        <taxon>Bacteria</taxon>
        <taxon>Pseudomonadati</taxon>
        <taxon>Pseudomonadota</taxon>
        <taxon>Gammaproteobacteria</taxon>
        <taxon>Oceanospirillales</taxon>
        <taxon>Litorivicinaceae</taxon>
        <taxon>Litorivicinus</taxon>
    </lineage>
</organism>
<name>A0A5Q2Q911_9GAMM</name>
<dbReference type="AlphaFoldDB" id="A0A5Q2Q911"/>
<dbReference type="EMBL" id="CP045871">
    <property type="protein sequence ID" value="QGG79633.1"/>
    <property type="molecule type" value="Genomic_DNA"/>
</dbReference>
<proteinExistence type="predicted"/>
<protein>
    <submittedName>
        <fullName evidence="1">Uncharacterized protein</fullName>
    </submittedName>
</protein>
<sequence>MRRLGIVALALIVVGLLIADLSNTPPNPYQAPDPLAWGSKDGASGALCSFTGQ</sequence>
<evidence type="ECO:0000313" key="1">
    <source>
        <dbReference type="EMBL" id="QGG79633.1"/>
    </source>
</evidence>